<evidence type="ECO:0000313" key="4">
    <source>
        <dbReference type="Proteomes" id="UP000034301"/>
    </source>
</evidence>
<dbReference type="Gene3D" id="3.40.140.10">
    <property type="entry name" value="Cytidine Deaminase, domain 2"/>
    <property type="match status" value="1"/>
</dbReference>
<name>A0A0G0QZQ6_9BACT</name>
<dbReference type="AlphaFoldDB" id="A0A0G0QZQ6"/>
<dbReference type="CDD" id="cd01283">
    <property type="entry name" value="cytidine_deaminase"/>
    <property type="match status" value="1"/>
</dbReference>
<dbReference type="EMBL" id="LBYC01000012">
    <property type="protein sequence ID" value="KKR42941.1"/>
    <property type="molecule type" value="Genomic_DNA"/>
</dbReference>
<dbReference type="PANTHER" id="PTHR11644">
    <property type="entry name" value="CYTIDINE DEAMINASE"/>
    <property type="match status" value="1"/>
</dbReference>
<evidence type="ECO:0000256" key="1">
    <source>
        <dbReference type="ARBA" id="ARBA00006576"/>
    </source>
</evidence>
<accession>A0A0G0QZQ6</accession>
<dbReference type="InterPro" id="IPR050202">
    <property type="entry name" value="Cyt/Deoxycyt_deaminase"/>
</dbReference>
<reference evidence="3 4" key="1">
    <citation type="journal article" date="2015" name="Nature">
        <title>rRNA introns, odd ribosomes, and small enigmatic genomes across a large radiation of phyla.</title>
        <authorList>
            <person name="Brown C.T."/>
            <person name="Hug L.A."/>
            <person name="Thomas B.C."/>
            <person name="Sharon I."/>
            <person name="Castelle C.J."/>
            <person name="Singh A."/>
            <person name="Wilkins M.J."/>
            <person name="Williams K.H."/>
            <person name="Banfield J.F."/>
        </authorList>
    </citation>
    <scope>NUCLEOTIDE SEQUENCE [LARGE SCALE GENOMIC DNA]</scope>
</reference>
<dbReference type="GO" id="GO:0055086">
    <property type="term" value="P:nucleobase-containing small molecule metabolic process"/>
    <property type="evidence" value="ECO:0007669"/>
    <property type="project" value="UniProtKB-ARBA"/>
</dbReference>
<proteinExistence type="inferred from homology"/>
<dbReference type="GO" id="GO:0008270">
    <property type="term" value="F:zinc ion binding"/>
    <property type="evidence" value="ECO:0007669"/>
    <property type="project" value="TreeGrafter"/>
</dbReference>
<organism evidence="3 4">
    <name type="scientific">Candidatus Nomurabacteria bacterium GW2011_GWF2_40_12</name>
    <dbReference type="NCBI Taxonomy" id="1618776"/>
    <lineage>
        <taxon>Bacteria</taxon>
        <taxon>Candidatus Nomuraibacteriota</taxon>
    </lineage>
</organism>
<dbReference type="GO" id="GO:0005829">
    <property type="term" value="C:cytosol"/>
    <property type="evidence" value="ECO:0007669"/>
    <property type="project" value="TreeGrafter"/>
</dbReference>
<dbReference type="GO" id="GO:0072527">
    <property type="term" value="P:pyrimidine-containing compound metabolic process"/>
    <property type="evidence" value="ECO:0007669"/>
    <property type="project" value="UniProtKB-ARBA"/>
</dbReference>
<dbReference type="SUPFAM" id="SSF53927">
    <property type="entry name" value="Cytidine deaminase-like"/>
    <property type="match status" value="1"/>
</dbReference>
<feature type="domain" description="CMP/dCMP-type deaminase" evidence="2">
    <location>
        <begin position="1"/>
        <end position="125"/>
    </location>
</feature>
<protein>
    <submittedName>
        <fullName evidence="3">Cytidine deaminase family enzyme</fullName>
    </submittedName>
</protein>
<evidence type="ECO:0000259" key="2">
    <source>
        <dbReference type="PROSITE" id="PS51747"/>
    </source>
</evidence>
<comment type="caution">
    <text evidence="3">The sequence shown here is derived from an EMBL/GenBank/DDBJ whole genome shotgun (WGS) entry which is preliminary data.</text>
</comment>
<dbReference type="GO" id="GO:0004126">
    <property type="term" value="F:cytidine deaminase activity"/>
    <property type="evidence" value="ECO:0007669"/>
    <property type="project" value="UniProtKB-ARBA"/>
</dbReference>
<dbReference type="InterPro" id="IPR016193">
    <property type="entry name" value="Cytidine_deaminase-like"/>
</dbReference>
<comment type="similarity">
    <text evidence="1">Belongs to the cytidine and deoxycytidylate deaminase family.</text>
</comment>
<dbReference type="Pfam" id="PF00383">
    <property type="entry name" value="dCMP_cyt_deam_1"/>
    <property type="match status" value="1"/>
</dbReference>
<sequence length="125" mass="14093">MENIIQEAKKVIDQKYDKSKHQVGCALITKSGKIYVGISIRGQKINTCGEWHALSNAFLAGDYDIEMGVAVQKFEDGTFEILPPCGLCREFYITYCPNAEIIVSENQKIKASELISYPWVKSKKK</sequence>
<dbReference type="PROSITE" id="PS51747">
    <property type="entry name" value="CYT_DCMP_DEAMINASES_2"/>
    <property type="match status" value="1"/>
</dbReference>
<dbReference type="PANTHER" id="PTHR11644:SF2">
    <property type="entry name" value="CYTIDINE DEAMINASE"/>
    <property type="match status" value="1"/>
</dbReference>
<dbReference type="InterPro" id="IPR002125">
    <property type="entry name" value="CMP_dCMP_dom"/>
</dbReference>
<dbReference type="Proteomes" id="UP000034301">
    <property type="component" value="Unassembled WGS sequence"/>
</dbReference>
<evidence type="ECO:0000313" key="3">
    <source>
        <dbReference type="EMBL" id="KKR42941.1"/>
    </source>
</evidence>
<gene>
    <name evidence="3" type="ORF">UT78_C0012G0012</name>
</gene>